<dbReference type="Pfam" id="PF00589">
    <property type="entry name" value="Phage_integrase"/>
    <property type="match status" value="1"/>
</dbReference>
<keyword evidence="6" id="KW-0812">Transmembrane</keyword>
<sequence length="389" mass="43980">MKIDFPLTSFPHGKETDLKKLVSNLEVTGIRFVLSAQNARLLCRLNSKGVKISKSLGTYAHSELEQHLPIIIEQVRTFHTRIAQGLHPFKETKSPKDITFAEFAQSTYMPNAMSRKKSYRDDESRLHLHVNPVIGGLKLSEINVGTIRKLLDDLSQKHLSPASVNRIRAMLSSLFNLAIDHELIESNPVTRVKKFRENNQKERYLNANETKSLMTILGQPAAHGIHNLVIVAIIHFLLLTGVRKREAMDMRWSDVDLSTGVWLLGENKSGKARRINLNQDALQILQQLPKQSLFIFSNPETGQPYNDIRKTFDKIMHAAGIYNMRIHDLRHNFASLAVNSGQSLYVVQHLLGHASPQTTQRYAHLQSDTLKQASEEIAAALRSQSQHVA</sequence>
<keyword evidence="6" id="KW-1133">Transmembrane helix</keyword>
<evidence type="ECO:0008006" key="11">
    <source>
        <dbReference type="Google" id="ProtNLM"/>
    </source>
</evidence>
<evidence type="ECO:0000313" key="9">
    <source>
        <dbReference type="EMBL" id="EPF70383.1"/>
    </source>
</evidence>
<dbReference type="PANTHER" id="PTHR30629">
    <property type="entry name" value="PROPHAGE INTEGRASE"/>
    <property type="match status" value="1"/>
</dbReference>
<name>S3MUZ9_9GAMM</name>
<dbReference type="SUPFAM" id="SSF56349">
    <property type="entry name" value="DNA breaking-rejoining enzymes"/>
    <property type="match status" value="1"/>
</dbReference>
<dbReference type="PATRIC" id="fig|421052.3.peg.3338"/>
<dbReference type="PROSITE" id="PS51900">
    <property type="entry name" value="CB"/>
    <property type="match status" value="1"/>
</dbReference>
<comment type="similarity">
    <text evidence="1">Belongs to the 'phage' integrase family.</text>
</comment>
<feature type="domain" description="Tyr recombinase" evidence="7">
    <location>
        <begin position="200"/>
        <end position="375"/>
    </location>
</feature>
<organism evidence="9 10">
    <name type="scientific">Acinetobacter rudis CIP 110305</name>
    <dbReference type="NCBI Taxonomy" id="421052"/>
    <lineage>
        <taxon>Bacteria</taxon>
        <taxon>Pseudomonadati</taxon>
        <taxon>Pseudomonadota</taxon>
        <taxon>Gammaproteobacteria</taxon>
        <taxon>Moraxellales</taxon>
        <taxon>Moraxellaceae</taxon>
        <taxon>Acinetobacter</taxon>
    </lineage>
</organism>
<keyword evidence="6" id="KW-0472">Membrane</keyword>
<gene>
    <name evidence="9" type="ORF">F945_03406</name>
</gene>
<evidence type="ECO:0000256" key="4">
    <source>
        <dbReference type="ARBA" id="ARBA00023172"/>
    </source>
</evidence>
<dbReference type="Gene3D" id="1.10.443.10">
    <property type="entry name" value="Intergrase catalytic core"/>
    <property type="match status" value="1"/>
</dbReference>
<keyword evidence="2" id="KW-0229">DNA integration</keyword>
<dbReference type="RefSeq" id="WP_016657769.1">
    <property type="nucleotide sequence ID" value="NZ_KE340355.1"/>
</dbReference>
<keyword evidence="4" id="KW-0233">DNA recombination</keyword>
<dbReference type="InterPro" id="IPR053876">
    <property type="entry name" value="Phage_int_M"/>
</dbReference>
<dbReference type="GO" id="GO:0015074">
    <property type="term" value="P:DNA integration"/>
    <property type="evidence" value="ECO:0007669"/>
    <property type="project" value="UniProtKB-KW"/>
</dbReference>
<evidence type="ECO:0000313" key="10">
    <source>
        <dbReference type="Proteomes" id="UP000014568"/>
    </source>
</evidence>
<dbReference type="InterPro" id="IPR010998">
    <property type="entry name" value="Integrase_recombinase_N"/>
</dbReference>
<dbReference type="Gene3D" id="1.10.150.130">
    <property type="match status" value="1"/>
</dbReference>
<evidence type="ECO:0000259" key="8">
    <source>
        <dbReference type="PROSITE" id="PS51900"/>
    </source>
</evidence>
<evidence type="ECO:0000259" key="7">
    <source>
        <dbReference type="PROSITE" id="PS51898"/>
    </source>
</evidence>
<dbReference type="InterPro" id="IPR050808">
    <property type="entry name" value="Phage_Integrase"/>
</dbReference>
<dbReference type="Pfam" id="PF22022">
    <property type="entry name" value="Phage_int_M"/>
    <property type="match status" value="1"/>
</dbReference>
<reference evidence="9 10" key="1">
    <citation type="submission" date="2013-06" db="EMBL/GenBank/DDBJ databases">
        <title>The Genome Sequence of Acinetobacter rudis CIP 110305.</title>
        <authorList>
            <consortium name="The Broad Institute Genome Sequencing Platform"/>
            <consortium name="The Broad Institute Genome Sequencing Center for Infectious Disease"/>
            <person name="Cerqueira G."/>
            <person name="Feldgarden M."/>
            <person name="Courvalin P."/>
            <person name="Perichon B."/>
            <person name="Grillot-Courvalin C."/>
            <person name="Clermont D."/>
            <person name="Rocha E."/>
            <person name="Yoon E.-J."/>
            <person name="Nemec A."/>
            <person name="Young S.K."/>
            <person name="Zeng Q."/>
            <person name="Gargeya S."/>
            <person name="Fitzgerald M."/>
            <person name="Abouelleil A."/>
            <person name="Alvarado L."/>
            <person name="Berlin A.M."/>
            <person name="Chapman S.B."/>
            <person name="Dewar J."/>
            <person name="Goldberg J."/>
            <person name="Griggs A."/>
            <person name="Gujja S."/>
            <person name="Hansen M."/>
            <person name="Howarth C."/>
            <person name="Imamovic A."/>
            <person name="Larimer J."/>
            <person name="McCowan C."/>
            <person name="Murphy C."/>
            <person name="Pearson M."/>
            <person name="Priest M."/>
            <person name="Roberts A."/>
            <person name="Saif S."/>
            <person name="Shea T."/>
            <person name="Sykes S."/>
            <person name="Wortman J."/>
            <person name="Nusbaum C."/>
            <person name="Birren B."/>
        </authorList>
    </citation>
    <scope>NUCLEOTIDE SEQUENCE [LARGE SCALE GENOMIC DNA]</scope>
    <source>
        <strain evidence="9 10">CIP 110305</strain>
    </source>
</reference>
<dbReference type="Proteomes" id="UP000014568">
    <property type="component" value="Unassembled WGS sequence"/>
</dbReference>
<dbReference type="eggNOG" id="COG0582">
    <property type="taxonomic scope" value="Bacteria"/>
</dbReference>
<keyword evidence="3 5" id="KW-0238">DNA-binding</keyword>
<evidence type="ECO:0000256" key="1">
    <source>
        <dbReference type="ARBA" id="ARBA00008857"/>
    </source>
</evidence>
<dbReference type="AlphaFoldDB" id="S3MUZ9"/>
<dbReference type="CDD" id="cd00796">
    <property type="entry name" value="INT_Rci_Hp1_C"/>
    <property type="match status" value="1"/>
</dbReference>
<dbReference type="PROSITE" id="PS51898">
    <property type="entry name" value="TYR_RECOMBINASE"/>
    <property type="match status" value="1"/>
</dbReference>
<comment type="caution">
    <text evidence="9">The sequence shown here is derived from an EMBL/GenBank/DDBJ whole genome shotgun (WGS) entry which is preliminary data.</text>
</comment>
<feature type="domain" description="Core-binding (CB)" evidence="8">
    <location>
        <begin position="106"/>
        <end position="179"/>
    </location>
</feature>
<keyword evidence="10" id="KW-1185">Reference proteome</keyword>
<dbReference type="OrthoDB" id="9057547at2"/>
<dbReference type="EMBL" id="ATGI01000038">
    <property type="protein sequence ID" value="EPF70383.1"/>
    <property type="molecule type" value="Genomic_DNA"/>
</dbReference>
<dbReference type="STRING" id="632955.GCA_000829675_03086"/>
<dbReference type="InterPro" id="IPR013762">
    <property type="entry name" value="Integrase-like_cat_sf"/>
</dbReference>
<dbReference type="GO" id="GO:0006310">
    <property type="term" value="P:DNA recombination"/>
    <property type="evidence" value="ECO:0007669"/>
    <property type="project" value="UniProtKB-KW"/>
</dbReference>
<proteinExistence type="inferred from homology"/>
<dbReference type="InterPro" id="IPR011010">
    <property type="entry name" value="DNA_brk_join_enz"/>
</dbReference>
<evidence type="ECO:0000256" key="6">
    <source>
        <dbReference type="SAM" id="Phobius"/>
    </source>
</evidence>
<accession>S3MUZ9</accession>
<protein>
    <recommendedName>
        <fullName evidence="11">Tyr recombinase domain-containing protein</fullName>
    </recommendedName>
</protein>
<evidence type="ECO:0000256" key="5">
    <source>
        <dbReference type="PROSITE-ProRule" id="PRU01248"/>
    </source>
</evidence>
<evidence type="ECO:0000256" key="3">
    <source>
        <dbReference type="ARBA" id="ARBA00023125"/>
    </source>
</evidence>
<dbReference type="GO" id="GO:0003677">
    <property type="term" value="F:DNA binding"/>
    <property type="evidence" value="ECO:0007669"/>
    <property type="project" value="UniProtKB-UniRule"/>
</dbReference>
<dbReference type="InterPro" id="IPR002104">
    <property type="entry name" value="Integrase_catalytic"/>
</dbReference>
<evidence type="ECO:0000256" key="2">
    <source>
        <dbReference type="ARBA" id="ARBA00022908"/>
    </source>
</evidence>
<feature type="transmembrane region" description="Helical" evidence="6">
    <location>
        <begin position="224"/>
        <end position="242"/>
    </location>
</feature>
<dbReference type="PANTHER" id="PTHR30629:SF2">
    <property type="entry name" value="PROPHAGE INTEGRASE INTS-RELATED"/>
    <property type="match status" value="1"/>
</dbReference>
<dbReference type="HOGENOM" id="CLU_027562_17_7_6"/>
<dbReference type="InterPro" id="IPR044068">
    <property type="entry name" value="CB"/>
</dbReference>